<evidence type="ECO:0008006" key="6">
    <source>
        <dbReference type="Google" id="ProtNLM"/>
    </source>
</evidence>
<dbReference type="Gene3D" id="2.130.10.10">
    <property type="entry name" value="YVTN repeat-like/Quinoprotein amine dehydrogenase"/>
    <property type="match status" value="2"/>
</dbReference>
<dbReference type="PROSITE" id="PS50082">
    <property type="entry name" value="WD_REPEATS_2"/>
    <property type="match status" value="2"/>
</dbReference>
<keyword evidence="5" id="KW-1185">Reference proteome</keyword>
<dbReference type="AlphaFoldDB" id="A0AAD5UZE4"/>
<dbReference type="SMART" id="SM00320">
    <property type="entry name" value="WD40"/>
    <property type="match status" value="5"/>
</dbReference>
<feature type="repeat" description="WD" evidence="3">
    <location>
        <begin position="91"/>
        <end position="125"/>
    </location>
</feature>
<sequence>MIDDHNSMRFDSTSSLRALRPFSAIDRRKNSIRSLIDSGFPYSRKLSSHTSCVNAVAFSRSGRWLASAGDDPFVLLWDFHQEEIEKPTCGFVGHRANVFALAFSASDQFVYSGDTDHTIHKYDISRWGELADHSGSPVLTLQRHQDSIRAISCHPHNDQLFLSAGEDGLVILHDSRESGTHRAQGCVYGNSEVTSVQYHPTSPDWFVTGDTRGEVSLRDTRMAFGGSVRVGQGVVQNYVTSLSKPSVSCLSKPEVGSITFDKTGKTFAVTFLHFLPTIYALSDPHPVATCSGANLPDGTPVPEGARTYTNSCTIKHGSFGGPCLDRDEYYCAGSDDFRAYVWKIPEVAALKEMREVVTHDDWESRRTSDTIGFTSSPSSDRCIPVELSTPLCRLGGHKSIVNSTLMHPTMPYLVTAGVERHVILHSPIADPPTAGSLARTAENVRTLPKPNLEDRILFMESLMSDRRLGEEDDQDDKETIALFDEILRQEGTTDIFEARQWYPSSDEEDNADALWS</sequence>
<dbReference type="InterPro" id="IPR001680">
    <property type="entry name" value="WD40_rpt"/>
</dbReference>
<evidence type="ECO:0000256" key="3">
    <source>
        <dbReference type="PROSITE-ProRule" id="PRU00221"/>
    </source>
</evidence>
<dbReference type="EMBL" id="JANAWD010000361">
    <property type="protein sequence ID" value="KAJ3480684.1"/>
    <property type="molecule type" value="Genomic_DNA"/>
</dbReference>
<evidence type="ECO:0000256" key="1">
    <source>
        <dbReference type="ARBA" id="ARBA00022574"/>
    </source>
</evidence>
<gene>
    <name evidence="4" type="ORF">NLI96_g8173</name>
</gene>
<accession>A0AAD5UZE4</accession>
<dbReference type="InterPro" id="IPR015943">
    <property type="entry name" value="WD40/YVTN_repeat-like_dom_sf"/>
</dbReference>
<evidence type="ECO:0000256" key="2">
    <source>
        <dbReference type="ARBA" id="ARBA00022737"/>
    </source>
</evidence>
<dbReference type="PROSITE" id="PS50294">
    <property type="entry name" value="WD_REPEATS_REGION"/>
    <property type="match status" value="1"/>
</dbReference>
<feature type="repeat" description="WD" evidence="3">
    <location>
        <begin position="46"/>
        <end position="87"/>
    </location>
</feature>
<dbReference type="Proteomes" id="UP001212997">
    <property type="component" value="Unassembled WGS sequence"/>
</dbReference>
<protein>
    <recommendedName>
        <fullName evidence="6">WD40 repeat-like protein</fullName>
    </recommendedName>
</protein>
<evidence type="ECO:0000313" key="4">
    <source>
        <dbReference type="EMBL" id="KAJ3480684.1"/>
    </source>
</evidence>
<dbReference type="GO" id="GO:0045717">
    <property type="term" value="P:negative regulation of fatty acid biosynthetic process"/>
    <property type="evidence" value="ECO:0007669"/>
    <property type="project" value="TreeGrafter"/>
</dbReference>
<dbReference type="PANTHER" id="PTHR15574:SF40">
    <property type="entry name" value="WD AND TETRATRICOPEPTIDE REPEATS PROTEIN 1"/>
    <property type="match status" value="1"/>
</dbReference>
<dbReference type="GO" id="GO:0005737">
    <property type="term" value="C:cytoplasm"/>
    <property type="evidence" value="ECO:0007669"/>
    <property type="project" value="TreeGrafter"/>
</dbReference>
<evidence type="ECO:0000313" key="5">
    <source>
        <dbReference type="Proteomes" id="UP001212997"/>
    </source>
</evidence>
<keyword evidence="2" id="KW-0677">Repeat</keyword>
<dbReference type="GO" id="GO:0080008">
    <property type="term" value="C:Cul4-RING E3 ubiquitin ligase complex"/>
    <property type="evidence" value="ECO:0007669"/>
    <property type="project" value="TreeGrafter"/>
</dbReference>
<dbReference type="Pfam" id="PF00400">
    <property type="entry name" value="WD40"/>
    <property type="match status" value="3"/>
</dbReference>
<reference evidence="4" key="1">
    <citation type="submission" date="2022-07" db="EMBL/GenBank/DDBJ databases">
        <title>Genome Sequence of Physisporinus lineatus.</title>
        <authorList>
            <person name="Buettner E."/>
        </authorList>
    </citation>
    <scope>NUCLEOTIDE SEQUENCE</scope>
    <source>
        <strain evidence="4">VT162</strain>
    </source>
</reference>
<comment type="caution">
    <text evidence="4">The sequence shown here is derived from an EMBL/GenBank/DDBJ whole genome shotgun (WGS) entry which is preliminary data.</text>
</comment>
<dbReference type="PANTHER" id="PTHR15574">
    <property type="entry name" value="WD REPEAT DOMAIN-CONTAINING FAMILY"/>
    <property type="match status" value="1"/>
</dbReference>
<dbReference type="SUPFAM" id="SSF50978">
    <property type="entry name" value="WD40 repeat-like"/>
    <property type="match status" value="1"/>
</dbReference>
<proteinExistence type="predicted"/>
<dbReference type="InterPro" id="IPR036322">
    <property type="entry name" value="WD40_repeat_dom_sf"/>
</dbReference>
<keyword evidence="1 3" id="KW-0853">WD repeat</keyword>
<dbReference type="InterPro" id="IPR045151">
    <property type="entry name" value="DCAF8"/>
</dbReference>
<name>A0AAD5UZE4_9APHY</name>
<organism evidence="4 5">
    <name type="scientific">Meripilus lineatus</name>
    <dbReference type="NCBI Taxonomy" id="2056292"/>
    <lineage>
        <taxon>Eukaryota</taxon>
        <taxon>Fungi</taxon>
        <taxon>Dikarya</taxon>
        <taxon>Basidiomycota</taxon>
        <taxon>Agaricomycotina</taxon>
        <taxon>Agaricomycetes</taxon>
        <taxon>Polyporales</taxon>
        <taxon>Meripilaceae</taxon>
        <taxon>Meripilus</taxon>
    </lineage>
</organism>